<dbReference type="InterPro" id="IPR011257">
    <property type="entry name" value="DNA_glycosylase"/>
</dbReference>
<organism evidence="7 8">
    <name type="scientific">Nakamurella flava</name>
    <dbReference type="NCBI Taxonomy" id="2576308"/>
    <lineage>
        <taxon>Bacteria</taxon>
        <taxon>Bacillati</taxon>
        <taxon>Actinomycetota</taxon>
        <taxon>Actinomycetes</taxon>
        <taxon>Nakamurellales</taxon>
        <taxon>Nakamurellaceae</taxon>
        <taxon>Nakamurella</taxon>
    </lineage>
</organism>
<accession>A0A4U6QFW0</accession>
<evidence type="ECO:0000256" key="1">
    <source>
        <dbReference type="ARBA" id="ARBA00000086"/>
    </source>
</evidence>
<dbReference type="OrthoDB" id="9811249at2"/>
<keyword evidence="4" id="KW-0234">DNA repair</keyword>
<keyword evidence="8" id="KW-1185">Reference proteome</keyword>
<dbReference type="GO" id="GO:0032131">
    <property type="term" value="F:alkylated DNA binding"/>
    <property type="evidence" value="ECO:0007669"/>
    <property type="project" value="TreeGrafter"/>
</dbReference>
<dbReference type="Gene3D" id="3.30.310.20">
    <property type="entry name" value="DNA-3-methyladenine glycosylase AlkA, N-terminal domain"/>
    <property type="match status" value="1"/>
</dbReference>
<dbReference type="CDD" id="cd00056">
    <property type="entry name" value="ENDO3c"/>
    <property type="match status" value="1"/>
</dbReference>
<keyword evidence="3" id="KW-0227">DNA damage</keyword>
<dbReference type="GO" id="GO:0005737">
    <property type="term" value="C:cytoplasm"/>
    <property type="evidence" value="ECO:0007669"/>
    <property type="project" value="TreeGrafter"/>
</dbReference>
<dbReference type="GO" id="GO:0008725">
    <property type="term" value="F:DNA-3-methyladenine glycosylase activity"/>
    <property type="evidence" value="ECO:0007669"/>
    <property type="project" value="TreeGrafter"/>
</dbReference>
<evidence type="ECO:0000256" key="2">
    <source>
        <dbReference type="ARBA" id="ARBA00012000"/>
    </source>
</evidence>
<dbReference type="EMBL" id="SZZH01000003">
    <property type="protein sequence ID" value="TKV59011.1"/>
    <property type="molecule type" value="Genomic_DNA"/>
</dbReference>
<dbReference type="PANTHER" id="PTHR43003">
    <property type="entry name" value="DNA-3-METHYLADENINE GLYCOSYLASE"/>
    <property type="match status" value="1"/>
</dbReference>
<evidence type="ECO:0000313" key="7">
    <source>
        <dbReference type="EMBL" id="TKV59011.1"/>
    </source>
</evidence>
<comment type="catalytic activity">
    <reaction evidence="1">
        <text>Hydrolysis of alkylated DNA, releasing 3-methyladenine, 3-methylguanine, 7-methylguanine and 7-methyladenine.</text>
        <dbReference type="EC" id="3.2.2.21"/>
    </reaction>
</comment>
<evidence type="ECO:0000256" key="3">
    <source>
        <dbReference type="ARBA" id="ARBA00022763"/>
    </source>
</evidence>
<dbReference type="InterPro" id="IPR037046">
    <property type="entry name" value="AlkA_N_sf"/>
</dbReference>
<dbReference type="EC" id="3.2.2.21" evidence="2"/>
<dbReference type="InterPro" id="IPR003265">
    <property type="entry name" value="HhH-GPD_domain"/>
</dbReference>
<gene>
    <name evidence="7" type="ORF">FDO65_14270</name>
</gene>
<dbReference type="Proteomes" id="UP000306985">
    <property type="component" value="Unassembled WGS sequence"/>
</dbReference>
<proteinExistence type="predicted"/>
<dbReference type="GO" id="GO:0032993">
    <property type="term" value="C:protein-DNA complex"/>
    <property type="evidence" value="ECO:0007669"/>
    <property type="project" value="TreeGrafter"/>
</dbReference>
<dbReference type="Pfam" id="PF06029">
    <property type="entry name" value="AlkA_N"/>
    <property type="match status" value="1"/>
</dbReference>
<dbReference type="GO" id="GO:0006307">
    <property type="term" value="P:DNA alkylation repair"/>
    <property type="evidence" value="ECO:0007669"/>
    <property type="project" value="TreeGrafter"/>
</dbReference>
<dbReference type="SMART" id="SM01009">
    <property type="entry name" value="AlkA_N"/>
    <property type="match status" value="1"/>
</dbReference>
<sequence length="293" mass="30686">MRRFLAAHQVPGREWVDPDDGAHIRVIDTPAGPVLARVSWPGPDGAPPVVTVDGLPSDELFPQVDGVVRRWLGLDLDPAGAVAHLGADPLLGPLVAARPGLRIPGSVDGAETALFTVLGQQVSLAAARTFAGRLVQHWSTPVEAGRVDSAVAGPLDLRRIAGAAAEEFRASLGVTGARARTLQALAGALADGLTVAPGPADQRAAVRAGLLALPGIGPWTVEYLTLRCLRDPDGYPAGDLVLRRMLAGESPPSGVVGERPTVPGERAARVRAEPWRPWRGFALLHLWTAAVFL</sequence>
<comment type="caution">
    <text evidence="7">The sequence shown here is derived from an EMBL/GenBank/DDBJ whole genome shotgun (WGS) entry which is preliminary data.</text>
</comment>
<dbReference type="InterPro" id="IPR023170">
    <property type="entry name" value="HhH_base_excis_C"/>
</dbReference>
<dbReference type="AlphaFoldDB" id="A0A4U6QFW0"/>
<evidence type="ECO:0000313" key="8">
    <source>
        <dbReference type="Proteomes" id="UP000306985"/>
    </source>
</evidence>
<feature type="domain" description="HhH-GPD" evidence="5">
    <location>
        <begin position="118"/>
        <end position="291"/>
    </location>
</feature>
<evidence type="ECO:0000259" key="5">
    <source>
        <dbReference type="SMART" id="SM00478"/>
    </source>
</evidence>
<dbReference type="Gene3D" id="1.10.340.30">
    <property type="entry name" value="Hypothetical protein, domain 2"/>
    <property type="match status" value="1"/>
</dbReference>
<evidence type="ECO:0000259" key="6">
    <source>
        <dbReference type="SMART" id="SM01009"/>
    </source>
</evidence>
<dbReference type="InterPro" id="IPR010316">
    <property type="entry name" value="AlkA_N"/>
</dbReference>
<dbReference type="GO" id="GO:0006285">
    <property type="term" value="P:base-excision repair, AP site formation"/>
    <property type="evidence" value="ECO:0007669"/>
    <property type="project" value="TreeGrafter"/>
</dbReference>
<dbReference type="GO" id="GO:0043916">
    <property type="term" value="F:DNA-7-methylguanine glycosylase activity"/>
    <property type="evidence" value="ECO:0007669"/>
    <property type="project" value="TreeGrafter"/>
</dbReference>
<name>A0A4U6QFW0_9ACTN</name>
<dbReference type="Gene3D" id="1.10.1670.10">
    <property type="entry name" value="Helix-hairpin-Helix base-excision DNA repair enzymes (C-terminal)"/>
    <property type="match status" value="1"/>
</dbReference>
<protein>
    <recommendedName>
        <fullName evidence="2">DNA-3-methyladenine glycosylase II</fullName>
        <ecNumber evidence="2">3.2.2.21</ecNumber>
    </recommendedName>
</protein>
<feature type="domain" description="DNA-3-methyladenine glycosylase AlkA N-terminal" evidence="6">
    <location>
        <begin position="1"/>
        <end position="108"/>
    </location>
</feature>
<dbReference type="PANTHER" id="PTHR43003:SF13">
    <property type="entry name" value="DNA-3-METHYLADENINE GLYCOSYLASE 2"/>
    <property type="match status" value="1"/>
</dbReference>
<evidence type="ECO:0000256" key="4">
    <source>
        <dbReference type="ARBA" id="ARBA00023204"/>
    </source>
</evidence>
<reference evidence="7 8" key="1">
    <citation type="submission" date="2019-05" db="EMBL/GenBank/DDBJ databases">
        <title>Nakamurella sp. N5BH11, whole genome shotgun sequence.</title>
        <authorList>
            <person name="Tuo L."/>
        </authorList>
    </citation>
    <scope>NUCLEOTIDE SEQUENCE [LARGE SCALE GENOMIC DNA]</scope>
    <source>
        <strain evidence="7 8">N5BH11</strain>
    </source>
</reference>
<dbReference type="SMART" id="SM00478">
    <property type="entry name" value="ENDO3c"/>
    <property type="match status" value="1"/>
</dbReference>
<dbReference type="SUPFAM" id="SSF48150">
    <property type="entry name" value="DNA-glycosylase"/>
    <property type="match status" value="1"/>
</dbReference>
<dbReference type="InterPro" id="IPR051912">
    <property type="entry name" value="Alkylbase_DNA_Glycosylase/TA"/>
</dbReference>